<dbReference type="InterPro" id="IPR036183">
    <property type="entry name" value="YajQ-like_sf"/>
</dbReference>
<sequence>MAKDCSFDIVSEVDLQEMDNAVNQATKEIGQRYDFKGSKAEMVLDKESLKLSAEDDYKLGAMLDILRSKMVKRNVPLKCLDVGKIESAFSGTVKQTVTIQKGISKEKAKEVVSYIKEQKLKVQAQIMDDQLRVTGAKKDDLQAVIQKLKEKDFGIELQCINFRS</sequence>
<evidence type="ECO:0000256" key="1">
    <source>
        <dbReference type="ARBA" id="ARBA00022741"/>
    </source>
</evidence>
<comment type="similarity">
    <text evidence="2 3">Belongs to the YajQ family.</text>
</comment>
<dbReference type="GO" id="GO:0000166">
    <property type="term" value="F:nucleotide binding"/>
    <property type="evidence" value="ECO:0007669"/>
    <property type="project" value="UniProtKB-UniRule"/>
</dbReference>
<dbReference type="PANTHER" id="PTHR30476">
    <property type="entry name" value="UPF0234 PROTEIN YAJQ"/>
    <property type="match status" value="1"/>
</dbReference>
<organism evidence="4 5">
    <name type="scientific">Sporomusa ovata</name>
    <dbReference type="NCBI Taxonomy" id="2378"/>
    <lineage>
        <taxon>Bacteria</taxon>
        <taxon>Bacillati</taxon>
        <taxon>Bacillota</taxon>
        <taxon>Negativicutes</taxon>
        <taxon>Selenomonadales</taxon>
        <taxon>Sporomusaceae</taxon>
        <taxon>Sporomusa</taxon>
    </lineage>
</organism>
<dbReference type="AlphaFoldDB" id="A0A0U1L613"/>
<dbReference type="GO" id="GO:0005829">
    <property type="term" value="C:cytosol"/>
    <property type="evidence" value="ECO:0007669"/>
    <property type="project" value="TreeGrafter"/>
</dbReference>
<evidence type="ECO:0000256" key="3">
    <source>
        <dbReference type="HAMAP-Rule" id="MF_00632"/>
    </source>
</evidence>
<evidence type="ECO:0000256" key="2">
    <source>
        <dbReference type="ARBA" id="ARBA00093450"/>
    </source>
</evidence>
<dbReference type="Pfam" id="PF04461">
    <property type="entry name" value="YajQ"/>
    <property type="match status" value="1"/>
</dbReference>
<dbReference type="Proteomes" id="UP000049855">
    <property type="component" value="Unassembled WGS sequence"/>
</dbReference>
<keyword evidence="1 3" id="KW-0547">Nucleotide-binding</keyword>
<dbReference type="Gene3D" id="3.30.70.990">
    <property type="entry name" value="YajQ-like, domain 2"/>
    <property type="match status" value="1"/>
</dbReference>
<name>A0A0U1L613_9FIRM</name>
<proteinExistence type="inferred from homology"/>
<comment type="function">
    <text evidence="3">Nucleotide-binding protein.</text>
</comment>
<dbReference type="PANTHER" id="PTHR30476:SF0">
    <property type="entry name" value="UPF0234 PROTEIN YAJQ"/>
    <property type="match status" value="1"/>
</dbReference>
<dbReference type="RefSeq" id="WP_021171358.1">
    <property type="nucleotide sequence ID" value="NZ_CTRP01000016.1"/>
</dbReference>
<dbReference type="SUPFAM" id="SSF89963">
    <property type="entry name" value="YajQ-like"/>
    <property type="match status" value="2"/>
</dbReference>
<dbReference type="InterPro" id="IPR007551">
    <property type="entry name" value="YajQ/Smlt4090-like"/>
</dbReference>
<evidence type="ECO:0000313" key="5">
    <source>
        <dbReference type="Proteomes" id="UP000049855"/>
    </source>
</evidence>
<dbReference type="InterPro" id="IPR035570">
    <property type="entry name" value="UPF0234_N"/>
</dbReference>
<gene>
    <name evidence="4" type="ORF">SpAn4DRAFT_4506</name>
</gene>
<evidence type="ECO:0000313" key="4">
    <source>
        <dbReference type="EMBL" id="CQR75142.1"/>
    </source>
</evidence>
<dbReference type="EMBL" id="CTRP01000016">
    <property type="protein sequence ID" value="CQR75142.1"/>
    <property type="molecule type" value="Genomic_DNA"/>
</dbReference>
<keyword evidence="5" id="KW-1185">Reference proteome</keyword>
<dbReference type="CDD" id="cd11740">
    <property type="entry name" value="YajQ_like"/>
    <property type="match status" value="1"/>
</dbReference>
<dbReference type="InterPro" id="IPR035571">
    <property type="entry name" value="UPF0234-like_C"/>
</dbReference>
<dbReference type="NCBIfam" id="NF003819">
    <property type="entry name" value="PRK05412.1"/>
    <property type="match status" value="1"/>
</dbReference>
<dbReference type="Gene3D" id="3.30.70.860">
    <property type="match status" value="1"/>
</dbReference>
<dbReference type="HAMAP" id="MF_00632">
    <property type="entry name" value="UPF0234"/>
    <property type="match status" value="1"/>
</dbReference>
<accession>A0A0U1L613</accession>
<protein>
    <recommendedName>
        <fullName evidence="3">Nucleotide-binding protein SpAn4DRAFT_4506</fullName>
    </recommendedName>
</protein>
<reference evidence="5" key="1">
    <citation type="submission" date="2015-03" db="EMBL/GenBank/DDBJ databases">
        <authorList>
            <person name="Nijsse Bart"/>
        </authorList>
    </citation>
    <scope>NUCLEOTIDE SEQUENCE [LARGE SCALE GENOMIC DNA]</scope>
</reference>